<keyword evidence="2 5" id="KW-0812">Transmembrane</keyword>
<dbReference type="AlphaFoldDB" id="A0A0E3U8I3"/>
<dbReference type="SUPFAM" id="SSF103473">
    <property type="entry name" value="MFS general substrate transporter"/>
    <property type="match status" value="1"/>
</dbReference>
<evidence type="ECO:0000256" key="3">
    <source>
        <dbReference type="ARBA" id="ARBA00022989"/>
    </source>
</evidence>
<dbReference type="InterPro" id="IPR020846">
    <property type="entry name" value="MFS_dom"/>
</dbReference>
<keyword evidence="4 5" id="KW-0472">Membrane</keyword>
<name>A0A0E3U8I3_9BURK</name>
<evidence type="ECO:0000313" key="7">
    <source>
        <dbReference type="EMBL" id="AKC71338.1"/>
    </source>
</evidence>
<keyword evidence="8" id="KW-1185">Reference proteome</keyword>
<dbReference type="GO" id="GO:0005886">
    <property type="term" value="C:plasma membrane"/>
    <property type="evidence" value="ECO:0007669"/>
    <property type="project" value="TreeGrafter"/>
</dbReference>
<organism evidence="7 8">
    <name type="scientific">Pandoraea oxalativorans</name>
    <dbReference type="NCBI Taxonomy" id="573737"/>
    <lineage>
        <taxon>Bacteria</taxon>
        <taxon>Pseudomonadati</taxon>
        <taxon>Pseudomonadota</taxon>
        <taxon>Betaproteobacteria</taxon>
        <taxon>Burkholderiales</taxon>
        <taxon>Burkholderiaceae</taxon>
        <taxon>Pandoraea</taxon>
    </lineage>
</organism>
<dbReference type="HOGENOM" id="CLU_001265_46_4_4"/>
<proteinExistence type="predicted"/>
<feature type="transmembrane region" description="Helical" evidence="5">
    <location>
        <begin position="322"/>
        <end position="342"/>
    </location>
</feature>
<dbReference type="Proteomes" id="UP000035050">
    <property type="component" value="Chromosome"/>
</dbReference>
<dbReference type="RefSeq" id="WP_046292482.1">
    <property type="nucleotide sequence ID" value="NZ_CP011253.3"/>
</dbReference>
<feature type="transmembrane region" description="Helical" evidence="5">
    <location>
        <begin position="292"/>
        <end position="315"/>
    </location>
</feature>
<feature type="domain" description="Major facilitator superfamily (MFS) profile" evidence="6">
    <location>
        <begin position="24"/>
        <end position="443"/>
    </location>
</feature>
<feature type="transmembrane region" description="Helical" evidence="5">
    <location>
        <begin position="419"/>
        <end position="439"/>
    </location>
</feature>
<dbReference type="GO" id="GO:0046943">
    <property type="term" value="F:carboxylic acid transmembrane transporter activity"/>
    <property type="evidence" value="ECO:0007669"/>
    <property type="project" value="TreeGrafter"/>
</dbReference>
<feature type="transmembrane region" description="Helical" evidence="5">
    <location>
        <begin position="348"/>
        <end position="368"/>
    </location>
</feature>
<dbReference type="PATRIC" id="fig|573737.6.peg.5099"/>
<dbReference type="InterPro" id="IPR011701">
    <property type="entry name" value="MFS"/>
</dbReference>
<sequence>MKAAEVNVGALIDESRLGGYQWWVIALCAMCLVVDGFDVQAMGYVAPVVIREWGIAKETLSPVFGAGLFGMLVGSLTFSALADKLGRRPVLIGATLFFSVCMIVTGFANSITELIVWRFAAGLGLGCIMPNAMALAGEYSPRRIRVSLMMIVSCGFTLGGVVGGLITAAIIPDLGWRAVFYIGGAIPLVLGLLMWVSLPESIQFLMFKKGAKPSDNARIRKQLLRVAPGANVPADARFVLDEQKAKGVPFIELFKDGRARVTMLLWVINFANLLDMYFLSNWLPTVIRDAGYSTQVAVMAGTALWAGGVIGTLLLGRVIDRVGFTSVLAVTFLIAIAATAAIGNPVVMVSMVAVFVAIFFAGFSIIGGQPALNALAATYYPTSLRSTGIGWSLGIGRIGSVLGPVLGGALMHLQWSSSSLFLAAAVPACVSLIGVLAIARTQRSDGGNLRTATAS</sequence>
<protein>
    <submittedName>
        <fullName evidence="7">4-hydroxybenzoate transporter</fullName>
    </submittedName>
</protein>
<dbReference type="InterPro" id="IPR036259">
    <property type="entry name" value="MFS_trans_sf"/>
</dbReference>
<evidence type="ECO:0000256" key="1">
    <source>
        <dbReference type="ARBA" id="ARBA00004141"/>
    </source>
</evidence>
<dbReference type="PROSITE" id="PS50850">
    <property type="entry name" value="MFS"/>
    <property type="match status" value="1"/>
</dbReference>
<comment type="subcellular location">
    <subcellularLocation>
        <location evidence="1">Membrane</location>
        <topology evidence="1">Multi-pass membrane protein</topology>
    </subcellularLocation>
</comment>
<dbReference type="OrthoDB" id="7066727at2"/>
<evidence type="ECO:0000256" key="5">
    <source>
        <dbReference type="SAM" id="Phobius"/>
    </source>
</evidence>
<dbReference type="KEGG" id="pox:MB84_20555"/>
<evidence type="ECO:0000256" key="4">
    <source>
        <dbReference type="ARBA" id="ARBA00023136"/>
    </source>
</evidence>
<dbReference type="PANTHER" id="PTHR23508:SF10">
    <property type="entry name" value="CARBOXYLIC ACID TRANSPORTER PROTEIN HOMOLOG"/>
    <property type="match status" value="1"/>
</dbReference>
<feature type="transmembrane region" description="Helical" evidence="5">
    <location>
        <begin position="114"/>
        <end position="136"/>
    </location>
</feature>
<evidence type="ECO:0000259" key="6">
    <source>
        <dbReference type="PROSITE" id="PS50850"/>
    </source>
</evidence>
<feature type="transmembrane region" description="Helical" evidence="5">
    <location>
        <begin position="63"/>
        <end position="82"/>
    </location>
</feature>
<gene>
    <name evidence="7" type="ORF">MB84_20555</name>
</gene>
<dbReference type="Pfam" id="PF07690">
    <property type="entry name" value="MFS_1"/>
    <property type="match status" value="1"/>
</dbReference>
<reference evidence="7" key="1">
    <citation type="submission" date="2016-06" db="EMBL/GenBank/DDBJ databases">
        <title>Pandoraea oxalativorans DSM 23570 Genome Sequencing.</title>
        <authorList>
            <person name="Ee R."/>
            <person name="Lim Y.-L."/>
            <person name="Yong D."/>
            <person name="Yin W.-F."/>
            <person name="Chan K.-G."/>
        </authorList>
    </citation>
    <scope>NUCLEOTIDE SEQUENCE</scope>
    <source>
        <strain evidence="7">DSM 23570</strain>
    </source>
</reference>
<dbReference type="PANTHER" id="PTHR23508">
    <property type="entry name" value="CARBOXYLIC ACID TRANSPORTER PROTEIN HOMOLOG"/>
    <property type="match status" value="1"/>
</dbReference>
<feature type="transmembrane region" description="Helical" evidence="5">
    <location>
        <begin position="148"/>
        <end position="172"/>
    </location>
</feature>
<feature type="transmembrane region" description="Helical" evidence="5">
    <location>
        <begin position="389"/>
        <end position="413"/>
    </location>
</feature>
<dbReference type="CDD" id="cd17365">
    <property type="entry name" value="MFS_PcaK_like"/>
    <property type="match status" value="1"/>
</dbReference>
<feature type="transmembrane region" description="Helical" evidence="5">
    <location>
        <begin position="20"/>
        <end position="43"/>
    </location>
</feature>
<accession>A0A0E3U8I3</accession>
<dbReference type="EMBL" id="CP011253">
    <property type="protein sequence ID" value="AKC71338.1"/>
    <property type="molecule type" value="Genomic_DNA"/>
</dbReference>
<feature type="transmembrane region" description="Helical" evidence="5">
    <location>
        <begin position="89"/>
        <end position="108"/>
    </location>
</feature>
<evidence type="ECO:0000256" key="2">
    <source>
        <dbReference type="ARBA" id="ARBA00022692"/>
    </source>
</evidence>
<keyword evidence="3 5" id="KW-1133">Transmembrane helix</keyword>
<dbReference type="Gene3D" id="1.20.1250.20">
    <property type="entry name" value="MFS general substrate transporter like domains"/>
    <property type="match status" value="1"/>
</dbReference>
<feature type="transmembrane region" description="Helical" evidence="5">
    <location>
        <begin position="261"/>
        <end position="280"/>
    </location>
</feature>
<evidence type="ECO:0000313" key="8">
    <source>
        <dbReference type="Proteomes" id="UP000035050"/>
    </source>
</evidence>
<feature type="transmembrane region" description="Helical" evidence="5">
    <location>
        <begin position="178"/>
        <end position="198"/>
    </location>
</feature>